<keyword evidence="1" id="KW-1133">Transmembrane helix</keyword>
<evidence type="ECO:0000256" key="1">
    <source>
        <dbReference type="SAM" id="Phobius"/>
    </source>
</evidence>
<gene>
    <name evidence="2" type="ORF">A2941_01120</name>
</gene>
<keyword evidence="1" id="KW-0472">Membrane</keyword>
<dbReference type="EMBL" id="MGKO01000008">
    <property type="protein sequence ID" value="OGN27581.1"/>
    <property type="molecule type" value="Genomic_DNA"/>
</dbReference>
<protein>
    <submittedName>
        <fullName evidence="2">Uncharacterized protein</fullName>
    </submittedName>
</protein>
<proteinExistence type="predicted"/>
<keyword evidence="1" id="KW-0812">Transmembrane</keyword>
<sequence>MFGLIKIIKSLNKTREYAKQHILVILVTVAAVAFGLAYYFYSEYSVLKQDPNKLAQEETAKLIAKVGKLIVLPEDETPTVATVADPEKLQSQPFFAKAKKGDKVLIYANVKKAILYDVENNMILEVAPINIGNVNK</sequence>
<reference evidence="2 3" key="1">
    <citation type="journal article" date="2016" name="Nat. Commun.">
        <title>Thousands of microbial genomes shed light on interconnected biogeochemical processes in an aquifer system.</title>
        <authorList>
            <person name="Anantharaman K."/>
            <person name="Brown C.T."/>
            <person name="Hug L.A."/>
            <person name="Sharon I."/>
            <person name="Castelle C.J."/>
            <person name="Probst A.J."/>
            <person name="Thomas B.C."/>
            <person name="Singh A."/>
            <person name="Wilkins M.J."/>
            <person name="Karaoz U."/>
            <person name="Brodie E.L."/>
            <person name="Williams K.H."/>
            <person name="Hubbard S.S."/>
            <person name="Banfield J.F."/>
        </authorList>
    </citation>
    <scope>NUCLEOTIDE SEQUENCE [LARGE SCALE GENOMIC DNA]</scope>
</reference>
<dbReference type="Proteomes" id="UP000178444">
    <property type="component" value="Unassembled WGS sequence"/>
</dbReference>
<feature type="transmembrane region" description="Helical" evidence="1">
    <location>
        <begin position="21"/>
        <end position="41"/>
    </location>
</feature>
<organism evidence="2 3">
    <name type="scientific">Candidatus Yanofskybacteria bacterium RIFCSPLOWO2_01_FULL_49_17</name>
    <dbReference type="NCBI Taxonomy" id="1802700"/>
    <lineage>
        <taxon>Bacteria</taxon>
        <taxon>Candidatus Yanofskyibacteriota</taxon>
    </lineage>
</organism>
<evidence type="ECO:0000313" key="2">
    <source>
        <dbReference type="EMBL" id="OGN27581.1"/>
    </source>
</evidence>
<comment type="caution">
    <text evidence="2">The sequence shown here is derived from an EMBL/GenBank/DDBJ whole genome shotgun (WGS) entry which is preliminary data.</text>
</comment>
<dbReference type="AlphaFoldDB" id="A0A1F8GQH5"/>
<evidence type="ECO:0000313" key="3">
    <source>
        <dbReference type="Proteomes" id="UP000178444"/>
    </source>
</evidence>
<accession>A0A1F8GQH5</accession>
<name>A0A1F8GQH5_9BACT</name>